<keyword evidence="8" id="KW-0698">rRNA processing</keyword>
<dbReference type="Gene3D" id="3.40.50.150">
    <property type="entry name" value="Vaccinia Virus protein VP39"/>
    <property type="match status" value="1"/>
</dbReference>
<gene>
    <name evidence="9" type="primary">rsmD</name>
    <name evidence="9" type="ORF">N4264_22550</name>
</gene>
<dbReference type="Proteomes" id="UP001064632">
    <property type="component" value="Chromosome"/>
</dbReference>
<accession>A0ABY6BD35</accession>
<keyword evidence="10" id="KW-1185">Reference proteome</keyword>
<evidence type="ECO:0000256" key="5">
    <source>
        <dbReference type="ARBA" id="ARBA00022603"/>
    </source>
</evidence>
<dbReference type="InterPro" id="IPR029063">
    <property type="entry name" value="SAM-dependent_MTases_sf"/>
</dbReference>
<dbReference type="EMBL" id="CP104694">
    <property type="protein sequence ID" value="UXI67486.1"/>
    <property type="molecule type" value="Genomic_DNA"/>
</dbReference>
<dbReference type="PANTHER" id="PTHR43542:SF1">
    <property type="entry name" value="METHYLTRANSFERASE"/>
    <property type="match status" value="1"/>
</dbReference>
<dbReference type="EC" id="2.1.1.171" evidence="3 8"/>
<dbReference type="PROSITE" id="PS00092">
    <property type="entry name" value="N6_MTASE"/>
    <property type="match status" value="1"/>
</dbReference>
<reference evidence="9" key="1">
    <citation type="submission" date="2022-09" db="EMBL/GenBank/DDBJ databases">
        <title>Tahibacter sp. nov., isolated from a fresh water.</title>
        <authorList>
            <person name="Baek J.H."/>
            <person name="Lee J.K."/>
            <person name="Kim J.M."/>
            <person name="Jeon C.O."/>
        </authorList>
    </citation>
    <scope>NUCLEOTIDE SEQUENCE</scope>
    <source>
        <strain evidence="9">W38</strain>
    </source>
</reference>
<comment type="similarity">
    <text evidence="2 8">Belongs to the methyltransferase superfamily. RsmD family.</text>
</comment>
<dbReference type="Pfam" id="PF03602">
    <property type="entry name" value="Cons_hypoth95"/>
    <property type="match status" value="1"/>
</dbReference>
<name>A0ABY6BD35_9GAMM</name>
<dbReference type="InterPro" id="IPR002052">
    <property type="entry name" value="DNA_methylase_N6_adenine_CS"/>
</dbReference>
<evidence type="ECO:0000313" key="10">
    <source>
        <dbReference type="Proteomes" id="UP001064632"/>
    </source>
</evidence>
<evidence type="ECO:0000256" key="6">
    <source>
        <dbReference type="ARBA" id="ARBA00022679"/>
    </source>
</evidence>
<comment type="catalytic activity">
    <reaction evidence="7 8">
        <text>guanosine(966) in 16S rRNA + S-adenosyl-L-methionine = N(2)-methylguanosine(966) in 16S rRNA + S-adenosyl-L-homocysteine + H(+)</text>
        <dbReference type="Rhea" id="RHEA:23548"/>
        <dbReference type="Rhea" id="RHEA-COMP:10211"/>
        <dbReference type="Rhea" id="RHEA-COMP:10212"/>
        <dbReference type="ChEBI" id="CHEBI:15378"/>
        <dbReference type="ChEBI" id="CHEBI:57856"/>
        <dbReference type="ChEBI" id="CHEBI:59789"/>
        <dbReference type="ChEBI" id="CHEBI:74269"/>
        <dbReference type="ChEBI" id="CHEBI:74481"/>
        <dbReference type="EC" id="2.1.1.171"/>
    </reaction>
</comment>
<dbReference type="GO" id="GO:0052913">
    <property type="term" value="F:16S rRNA (guanine(966)-N(2))-methyltransferase activity"/>
    <property type="evidence" value="ECO:0007669"/>
    <property type="project" value="UniProtKB-EC"/>
</dbReference>
<evidence type="ECO:0000256" key="8">
    <source>
        <dbReference type="PIRNR" id="PIRNR004553"/>
    </source>
</evidence>
<dbReference type="RefSeq" id="WP_261694456.1">
    <property type="nucleotide sequence ID" value="NZ_CP104694.1"/>
</dbReference>
<proteinExistence type="inferred from homology"/>
<evidence type="ECO:0000256" key="2">
    <source>
        <dbReference type="ARBA" id="ARBA00005269"/>
    </source>
</evidence>
<keyword evidence="5 8" id="KW-0489">Methyltransferase</keyword>
<evidence type="ECO:0000313" key="9">
    <source>
        <dbReference type="EMBL" id="UXI67486.1"/>
    </source>
</evidence>
<dbReference type="CDD" id="cd02440">
    <property type="entry name" value="AdoMet_MTases"/>
    <property type="match status" value="1"/>
</dbReference>
<evidence type="ECO:0000256" key="4">
    <source>
        <dbReference type="ARBA" id="ARBA00013682"/>
    </source>
</evidence>
<dbReference type="PIRSF" id="PIRSF004553">
    <property type="entry name" value="CHP00095"/>
    <property type="match status" value="1"/>
</dbReference>
<keyword evidence="6 8" id="KW-0808">Transferase</keyword>
<dbReference type="SUPFAM" id="SSF53335">
    <property type="entry name" value="S-adenosyl-L-methionine-dependent methyltransferases"/>
    <property type="match status" value="1"/>
</dbReference>
<evidence type="ECO:0000256" key="7">
    <source>
        <dbReference type="ARBA" id="ARBA00048326"/>
    </source>
</evidence>
<evidence type="ECO:0000256" key="1">
    <source>
        <dbReference type="ARBA" id="ARBA00002649"/>
    </source>
</evidence>
<dbReference type="InterPro" id="IPR004398">
    <property type="entry name" value="RNA_MeTrfase_RsmD"/>
</dbReference>
<comment type="function">
    <text evidence="1 8">Specifically methylates the guanine in position 966 of 16S rRNA in the assembled 30S particle.</text>
</comment>
<protein>
    <recommendedName>
        <fullName evidence="4 8">Ribosomal RNA small subunit methyltransferase D</fullName>
        <ecNumber evidence="3 8">2.1.1.171</ecNumber>
    </recommendedName>
</protein>
<dbReference type="PANTHER" id="PTHR43542">
    <property type="entry name" value="METHYLTRANSFERASE"/>
    <property type="match status" value="1"/>
</dbReference>
<sequence>MHPACYHRRYPALFSNADLPPNSSGKVRIIGGTLRNSRLDVPLRPGLRPTTDRVRETLFNWLMGPVGGARCLDLFAGTGALGIEALSRHAREVVFVERDPALAAALRGNLERLRQSAGRVVVGDALGALAGESGPFDIVFLDPPFDLLLWDPVIERLESGGYLAPHALIYVESPIGVTPAVPPGWMLHREGKAGEVRYALYRRGTAMP</sequence>
<organism evidence="9 10">
    <name type="scientific">Tahibacter amnicola</name>
    <dbReference type="NCBI Taxonomy" id="2976241"/>
    <lineage>
        <taxon>Bacteria</taxon>
        <taxon>Pseudomonadati</taxon>
        <taxon>Pseudomonadota</taxon>
        <taxon>Gammaproteobacteria</taxon>
        <taxon>Lysobacterales</taxon>
        <taxon>Rhodanobacteraceae</taxon>
        <taxon>Tahibacter</taxon>
    </lineage>
</organism>
<dbReference type="NCBIfam" id="TIGR00095">
    <property type="entry name" value="16S rRNA (guanine(966)-N(2))-methyltransferase RsmD"/>
    <property type="match status" value="1"/>
</dbReference>
<evidence type="ECO:0000256" key="3">
    <source>
        <dbReference type="ARBA" id="ARBA00012141"/>
    </source>
</evidence>
<keyword evidence="8" id="KW-0949">S-adenosyl-L-methionine</keyword>